<feature type="coiled-coil region" evidence="1">
    <location>
        <begin position="49"/>
        <end position="76"/>
    </location>
</feature>
<gene>
    <name evidence="2" type="ORF">OS493_016052</name>
</gene>
<name>A0A9X0A2B8_9CNID</name>
<dbReference type="EMBL" id="MU825404">
    <property type="protein sequence ID" value="KAJ7391765.1"/>
    <property type="molecule type" value="Genomic_DNA"/>
</dbReference>
<keyword evidence="3" id="KW-1185">Reference proteome</keyword>
<evidence type="ECO:0000313" key="2">
    <source>
        <dbReference type="EMBL" id="KAJ7391765.1"/>
    </source>
</evidence>
<evidence type="ECO:0000313" key="3">
    <source>
        <dbReference type="Proteomes" id="UP001163046"/>
    </source>
</evidence>
<protein>
    <submittedName>
        <fullName evidence="2">Uncharacterized protein</fullName>
    </submittedName>
</protein>
<organism evidence="2 3">
    <name type="scientific">Desmophyllum pertusum</name>
    <dbReference type="NCBI Taxonomy" id="174260"/>
    <lineage>
        <taxon>Eukaryota</taxon>
        <taxon>Metazoa</taxon>
        <taxon>Cnidaria</taxon>
        <taxon>Anthozoa</taxon>
        <taxon>Hexacorallia</taxon>
        <taxon>Scleractinia</taxon>
        <taxon>Caryophylliina</taxon>
        <taxon>Caryophylliidae</taxon>
        <taxon>Desmophyllum</taxon>
    </lineage>
</organism>
<dbReference type="AlphaFoldDB" id="A0A9X0A2B8"/>
<dbReference type="Proteomes" id="UP001163046">
    <property type="component" value="Unassembled WGS sequence"/>
</dbReference>
<evidence type="ECO:0000256" key="1">
    <source>
        <dbReference type="SAM" id="Coils"/>
    </source>
</evidence>
<sequence>MSLRKAPYNPCGIYDEDLQFWLGENRDRILMGVADKEHSDVLQVVESVKIQQRVVMEKLQLEQDQLEQELEGITLHEMAGSGVMLDVITETGIPDEAYDLECPNEQLKITVLKSLFCWIKNMKLS</sequence>
<accession>A0A9X0A2B8</accession>
<proteinExistence type="predicted"/>
<comment type="caution">
    <text evidence="2">The sequence shown here is derived from an EMBL/GenBank/DDBJ whole genome shotgun (WGS) entry which is preliminary data.</text>
</comment>
<keyword evidence="1" id="KW-0175">Coiled coil</keyword>
<dbReference type="OrthoDB" id="448087at2759"/>
<reference evidence="2" key="1">
    <citation type="submission" date="2023-01" db="EMBL/GenBank/DDBJ databases">
        <title>Genome assembly of the deep-sea coral Lophelia pertusa.</title>
        <authorList>
            <person name="Herrera S."/>
            <person name="Cordes E."/>
        </authorList>
    </citation>
    <scope>NUCLEOTIDE SEQUENCE</scope>
    <source>
        <strain evidence="2">USNM1676648</strain>
        <tissue evidence="2">Polyp</tissue>
    </source>
</reference>